<reference evidence="5 6" key="1">
    <citation type="journal article" date="2018" name="Nat. Ecol. Evol.">
        <title>Genomic signatures of mitonuclear coevolution across populations of Tigriopus californicus.</title>
        <authorList>
            <person name="Barreto F.S."/>
            <person name="Watson E.T."/>
            <person name="Lima T.G."/>
            <person name="Willett C.S."/>
            <person name="Edmands S."/>
            <person name="Li W."/>
            <person name="Burton R.S."/>
        </authorList>
    </citation>
    <scope>NUCLEOTIDE SEQUENCE [LARGE SCALE GENOMIC DNA]</scope>
    <source>
        <strain evidence="5 6">San Diego</strain>
    </source>
</reference>
<dbReference type="CDD" id="cd06263">
    <property type="entry name" value="MAM"/>
    <property type="match status" value="9"/>
</dbReference>
<dbReference type="EMBL" id="VCGU01000005">
    <property type="protein sequence ID" value="TRY75022.1"/>
    <property type="molecule type" value="Genomic_DNA"/>
</dbReference>
<dbReference type="Pfam" id="PF00057">
    <property type="entry name" value="Ldl_recept_a"/>
    <property type="match status" value="1"/>
</dbReference>
<feature type="domain" description="MAM" evidence="4">
    <location>
        <begin position="3525"/>
        <end position="3683"/>
    </location>
</feature>
<feature type="disulfide bond" evidence="2">
    <location>
        <begin position="3286"/>
        <end position="3304"/>
    </location>
</feature>
<keyword evidence="1 2" id="KW-1015">Disulfide bond</keyword>
<evidence type="ECO:0000259" key="4">
    <source>
        <dbReference type="PROSITE" id="PS50060"/>
    </source>
</evidence>
<feature type="domain" description="MAM" evidence="4">
    <location>
        <begin position="384"/>
        <end position="548"/>
    </location>
</feature>
<feature type="domain" description="MAM" evidence="4">
    <location>
        <begin position="326"/>
        <end position="380"/>
    </location>
</feature>
<organism evidence="5 6">
    <name type="scientific">Tigriopus californicus</name>
    <name type="common">Marine copepod</name>
    <dbReference type="NCBI Taxonomy" id="6832"/>
    <lineage>
        <taxon>Eukaryota</taxon>
        <taxon>Metazoa</taxon>
        <taxon>Ecdysozoa</taxon>
        <taxon>Arthropoda</taxon>
        <taxon>Crustacea</taxon>
        <taxon>Multicrustacea</taxon>
        <taxon>Hexanauplia</taxon>
        <taxon>Copepoda</taxon>
        <taxon>Harpacticoida</taxon>
        <taxon>Harpacticidae</taxon>
        <taxon>Tigriopus</taxon>
    </lineage>
</organism>
<feature type="disulfide bond" evidence="2">
    <location>
        <begin position="3716"/>
        <end position="3731"/>
    </location>
</feature>
<evidence type="ECO:0000313" key="6">
    <source>
        <dbReference type="Proteomes" id="UP000318571"/>
    </source>
</evidence>
<feature type="domain" description="MAM" evidence="4">
    <location>
        <begin position="1275"/>
        <end position="1420"/>
    </location>
</feature>
<feature type="domain" description="MAM" evidence="4">
    <location>
        <begin position="916"/>
        <end position="1084"/>
    </location>
</feature>
<dbReference type="GO" id="GO:0016020">
    <property type="term" value="C:membrane"/>
    <property type="evidence" value="ECO:0007669"/>
    <property type="project" value="InterPro"/>
</dbReference>
<dbReference type="InterPro" id="IPR002172">
    <property type="entry name" value="LDrepeatLR_classA_rpt"/>
</dbReference>
<feature type="domain" description="MAM" evidence="4">
    <location>
        <begin position="3111"/>
        <end position="3279"/>
    </location>
</feature>
<dbReference type="SMART" id="SM00192">
    <property type="entry name" value="LDLa"/>
    <property type="match status" value="3"/>
</dbReference>
<dbReference type="Pfam" id="PF00629">
    <property type="entry name" value="MAM"/>
    <property type="match status" value="20"/>
</dbReference>
<gene>
    <name evidence="5" type="ORF">TCAL_15598</name>
</gene>
<dbReference type="SUPFAM" id="SSF49899">
    <property type="entry name" value="Concanavalin A-like lectins/glucanases"/>
    <property type="match status" value="23"/>
</dbReference>
<feature type="region of interest" description="Disordered" evidence="3">
    <location>
        <begin position="722"/>
        <end position="749"/>
    </location>
</feature>
<feature type="domain" description="MAM" evidence="4">
    <location>
        <begin position="1914"/>
        <end position="2082"/>
    </location>
</feature>
<evidence type="ECO:0000256" key="2">
    <source>
        <dbReference type="PROSITE-ProRule" id="PRU00124"/>
    </source>
</evidence>
<feature type="domain" description="MAM" evidence="4">
    <location>
        <begin position="3314"/>
        <end position="3478"/>
    </location>
</feature>
<feature type="disulfide bond" evidence="2">
    <location>
        <begin position="3704"/>
        <end position="3722"/>
    </location>
</feature>
<feature type="compositionally biased region" description="Low complexity" evidence="3">
    <location>
        <begin position="724"/>
        <end position="749"/>
    </location>
</feature>
<feature type="domain" description="MAM" evidence="4">
    <location>
        <begin position="550"/>
        <end position="718"/>
    </location>
</feature>
<dbReference type="InterPro" id="IPR051560">
    <property type="entry name" value="MAM_domain-containing"/>
</dbReference>
<feature type="domain" description="MAM" evidence="4">
    <location>
        <begin position="2269"/>
        <end position="2424"/>
    </location>
</feature>
<feature type="disulfide bond" evidence="2">
    <location>
        <begin position="3298"/>
        <end position="3313"/>
    </location>
</feature>
<feature type="domain" description="MAM" evidence="4">
    <location>
        <begin position="2944"/>
        <end position="3109"/>
    </location>
</feature>
<feature type="domain" description="MAM" evidence="4">
    <location>
        <begin position="4011"/>
        <end position="4091"/>
    </location>
</feature>
<feature type="domain" description="MAM" evidence="4">
    <location>
        <begin position="3846"/>
        <end position="4009"/>
    </location>
</feature>
<dbReference type="InterPro" id="IPR036055">
    <property type="entry name" value="LDL_receptor-like_sf"/>
</dbReference>
<dbReference type="PANTHER" id="PTHR23282:SF101">
    <property type="entry name" value="MAM DOMAIN-CONTAINING PROTEIN"/>
    <property type="match status" value="1"/>
</dbReference>
<comment type="caution">
    <text evidence="2">Lacks conserved residue(s) required for the propagation of feature annotation.</text>
</comment>
<dbReference type="STRING" id="6832.A0A553PBH0"/>
<dbReference type="Proteomes" id="UP000318571">
    <property type="component" value="Chromosome 2"/>
</dbReference>
<dbReference type="Gene3D" id="4.10.400.10">
    <property type="entry name" value="Low-density Lipoprotein Receptor"/>
    <property type="match status" value="1"/>
</dbReference>
<evidence type="ECO:0000313" key="5">
    <source>
        <dbReference type="EMBL" id="TRY75022.1"/>
    </source>
</evidence>
<name>A0A553PBH0_TIGCA</name>
<evidence type="ECO:0000256" key="3">
    <source>
        <dbReference type="SAM" id="MobiDB-lite"/>
    </source>
</evidence>
<dbReference type="PROSITE" id="PS50060">
    <property type="entry name" value="MAM_2"/>
    <property type="match status" value="21"/>
</dbReference>
<proteinExistence type="predicted"/>
<dbReference type="SUPFAM" id="SSF57424">
    <property type="entry name" value="LDL receptor-like module"/>
    <property type="match status" value="2"/>
</dbReference>
<dbReference type="PANTHER" id="PTHR23282">
    <property type="entry name" value="APICAL ENDOSOMAL GLYCOPROTEIN PRECURSOR"/>
    <property type="match status" value="1"/>
</dbReference>
<dbReference type="InterPro" id="IPR013320">
    <property type="entry name" value="ConA-like_dom_sf"/>
</dbReference>
<feature type="domain" description="MAM" evidence="4">
    <location>
        <begin position="2589"/>
        <end position="2758"/>
    </location>
</feature>
<dbReference type="Pfam" id="PF12248">
    <property type="entry name" value="Methyltransf_FA"/>
    <property type="match status" value="1"/>
</dbReference>
<dbReference type="CDD" id="cd00112">
    <property type="entry name" value="LDLa"/>
    <property type="match status" value="3"/>
</dbReference>
<accession>A0A553PBH0</accession>
<dbReference type="SMART" id="SM00137">
    <property type="entry name" value="MAM"/>
    <property type="match status" value="16"/>
</dbReference>
<dbReference type="OMA" id="CHANDSF"/>
<feature type="domain" description="MAM" evidence="4">
    <location>
        <begin position="751"/>
        <end position="911"/>
    </location>
</feature>
<comment type="caution">
    <text evidence="5">The sequence shown here is derived from an EMBL/GenBank/DDBJ whole genome shotgun (WGS) entry which is preliminary data.</text>
</comment>
<feature type="domain" description="MAM" evidence="4">
    <location>
        <begin position="1086"/>
        <end position="1252"/>
    </location>
</feature>
<dbReference type="PROSITE" id="PS01209">
    <property type="entry name" value="LDLRA_1"/>
    <property type="match status" value="1"/>
</dbReference>
<feature type="domain" description="MAM" evidence="4">
    <location>
        <begin position="1747"/>
        <end position="1907"/>
    </location>
</feature>
<keyword evidence="6" id="KW-1185">Reference proteome</keyword>
<feature type="disulfide bond" evidence="2">
    <location>
        <begin position="3494"/>
        <end position="3512"/>
    </location>
</feature>
<dbReference type="Gene3D" id="2.60.120.200">
    <property type="match status" value="24"/>
</dbReference>
<dbReference type="PRINTS" id="PR00261">
    <property type="entry name" value="LDLRECEPTOR"/>
</dbReference>
<protein>
    <recommendedName>
        <fullName evidence="4">MAM domain-containing protein</fullName>
    </recommendedName>
</protein>
<feature type="domain" description="MAM" evidence="4">
    <location>
        <begin position="2426"/>
        <end position="2588"/>
    </location>
</feature>
<dbReference type="InterPro" id="IPR023415">
    <property type="entry name" value="LDLR_class-A_CS"/>
</dbReference>
<sequence length="4091" mass="454929">MKARHTIQKILEACPKLANVSEDVKVASFSRGSLVVKGTAKFKKHFQSQTIQNEISRVLQSSNIMPQDDNSLLNVTDAELWSFLSSSDPGEYDCNFETKIGCLKWFVEENPELVDFAWKVHSGPSGTLNTGPESDHTPANLSLTVKGPHYEYIDWPFNRVSFFVKGVSDAHITLGPEPYENPNANVYELILGGWNNTRSMIRRGHLGQEIVITTAQTPGILMDEGFSQFMFQLDIDNSGQTKVSLIRLRNGEVIMEGVDALPNNITIRYLGFSSYADFEVDFKRVSAGPGNYLLMDSSIPRKSGDRTVYQMVSHDPEEEACLSFWYHMYGFDGNKWRQATLNKPKSDHEFSAWFQGIVGEGECGDIALDDIELGTSYCKVDEVDICDFEDGQRLCHFTAVDESLISTFEVVNGSVAKHSDHTLQTLDGHILRAMVVDNETPEIVGPSFVYDGFACLQLFYLGYSKFPATIKLNLNYTDQETVHSLYGTTSNKIQNGSRFDWRLIQGTTFDDHDKFQVSISVTNSEDDASGSNEVIMDDLRILPGACPDENNCNFESGTTCSYQSIGEEDWIVADGDSHINYGGPTFDHTTASADGHFAFMRQGPNLSGENAKAVLSSLPKAIQSGEKCIEFYLQLTGGYLRVVLRDFYSDREIPLWIWREDTTDDSLPFNGWMYGRVPYSTQEFDEYTIEFQTDIFTNTPGGMAALDDIIQTEDTCILMPDEANPNTPTTIPSTPRTTSTTTTEPSGTNHLSCDFEDGTPCHWTNSQTDSSQFLIGPAELVPLGPNVDHSTGEKSGLLAYADLTNVTKITTLSLNSPDLALEDLPICIRVWYHFYGEQLGTLTMHLVDSEEPMIIWTESQSVIDQWKFQQVTLNEALSEPFHISIRASVRPKATGYICLDDLQIEPGPCEYSAQDHLCEFDGDLCTFHNTADEEVKLKWASHFSFEGEHEKFPTGRPTFLYVDVPHDEDGHVAHETAVLVSQPFNASRSYCLDLYYHMNGALGSLNVSQVVEIEGGDDVVNEVFNVKTDQGSNWKHHLAQILPFESTSDVFRLEISAQISDQALENAAVIALDHLNMIESTCPTKGSCSFEKNEYCSWVIEESESGFHWMVGHALDMNEWDRPDKDHTEGYLQGGYLFVDVTKAEPGNKAIIRTTMSGNHVSCFSFWIRTRSGPSLGSLAAFYTTEGSADLQVLWEDSDPNYPEDSWHLVLIDYALSKDHDIVLQLTVGESPEGGHIAIDDLGFADNSQCPETGTSTMTTISTTPVPTVDPYSPYSCNFEDGTMCQWSQDTTDNGNFSIVYKENLGNYLGMNFTDLFLGGAMRVISPEVSASSGDCLRFGMNQVGSQPGTLIAKARFVGSGRERLIFKSHHDTTSWQAHFIPIAFEEVFEIIFEAHKLEFDANAELGLDDFAIASGTCKENPLGCDFENANLCGFFQETDNDLDWVWANDQGPHVDHTLDTQDGHFMLLDGTTATSIGSKATLVSKYFESDAVTHGQLWYSLEGPGIIQILVQSSENDPELIWSISGQEDDETWNALEFDLRPFIPHFSILFRGVLAKPGNFYVALDDFKLVNDNHDDPGGCSLAHDLCLWTNIKRTGDNSNWLWMNGSMVLGKSTEAPWSNATLKSIELPATVSRCLSFNVDLPGQGDLAIILKTASSEEIIWMLGGNVGSKISAAISFSSPVGNYRILFKGTMESAQERDIKVNAIKFTDISCQVSPPEAKPGNYHPPTTPHPLPTTSVSFDNEGDCNFEDDLCSWGPMSDDEYRPWTRVNGSELAPNVDHTLDNAQGYYIVARDSEGQQQKGLPFGILGPNLTEQSCLRFWYFVDGPQAGQLAVFANDFDSSSRRNFFTREGSQRAKWLEAKMQIPMAEDNTNSAYSIEAIPGDPGTNVIAIDDVRITPSQCPKHESNSFYLCTAEQWEDYCGYSFGAEASFKWIPGKGSHFNDHTLQTKFGSIFEANLADARENDTLAVMKTPHFDDPGVDKTCLHFYYRVFVPHGTNDQGITSFRILMIEDNDAVPIETTIFERALPTITTPGWVPAEAQIPSSTEFRLQFEVKSIKPSSITVGLDDLKIELNECSLIKCTFESDLCEWEQDETDDDTNWLLHSAMDLEGGFGPPVDHSSQSGQGHYLIVTDENADVNQKRSIARLRSSPQSGGPNVNFICLSLWYYLHGSKPGLLRVSEASGSNSVTRWEVTEGEVEGWSMGTVSAASDLNTVFQFVIEAELHDDAQGFIALDDVEISSSECPGGNKVSPKYAEPQFSAKYHVSCSFDENFCDWNVTSFGIPTGPNENDPCAPDNSDEGLYLLLSGKNATGDLVSGRAGPKIDSDDGSVCLKLAFSAFGSTSVQMQVFRESWNQNRDEGGLLLYNFYGNTPDSWTHTSIPVHTSSDSDWRIKITGENSGDFGDLAIGAIDYHSDECEDRTLCDFEEGRLCQWESDEDSDLQWRLSPAKDFAYPDGRSLVDHTTNTGQGHVLATNWTGSAGDRSVLYRTFPKNFGTQCLSFYLFDLTDASTTLKVSSKIVGNSTYKTLWTHHGGFERPQWRLVQVDVAEEEPFDVTIEFIGGEVAGGFVALDDLLFSFQRCSDSFCDFNDAQCSYHNDLQSDGKAKKIPWLIGHGRTYDSSLVMGPKYDHTNGHGMYAYVDFTYPDLEEKDTAVLRSQIFSPSEKACLTFWHFFSGSRSAFFSVFKRTVWTDDEETIVNFRPDAIHKDRWLQTRVELASEYDFEIEFEAQRAQYGEIFIGIDDLNIFEGSCTDNPIPPDVPPPEDNALSCDFEEYNSCVWMATDEDGAHWAVRSAANGSSTLEGPDHDHTLANSQGSYLLSHSSDHNQSAIATLISPVMERMDEICFTWWHFMSGSNEKSLMVSVDENSTGNPLNFVDIFETYVSYVDKWQFHQVSYKPVLPRYNLLIVGQLGSTDLDDYGFIALDDISSYFGPCLAGPICDFEGSDICGFYQYTADDFDWLQVNGQNCSELNCPIMDHTTNSVNGKFMSIPNIQANETHPKQGVLFSQPLEKIAEGCVSFWYFINADGKDNLELATAVSQDSSPKFKTIAKVGGALFPDWNQFRVSISNEDSFQLAFIAHVYSDKLTLAFDDFELDSLGFCSNPMSCDFESGDLCTWTQDWRDDLDFELESGNEGNNGLGPVTDHTSGTGLGHYLFLTSKTVQRQSGIMARIFSEPYLVTSANAKDGQCFLFSYYIVGDQVGTLLVNKVDAPSEEPLKVFEAVLDEGIWWQVARINLQSEVTFRLEIIALRGEGREGEIGLDDLLLERSSCHDNTHVFTCDDGAEIPITLKCNFHPECKNGEDERGCGDCDFENGPCGWTDIVAESFFKWVVIRGNDTDSDSLAPNFDHSTMEPIGHYALADIFPGDGSLKEALFASPILQESAHDCTLRFWAYLDSPESRDLLVVKLAESVTMERPIFSLDQYAVAPEWVEYLVPIGRIRHSFIILFEAHPTSGAKTAFGLDDVTLLECGIPQGGGNPCDEDEQFTCKSGHCILKSNVCDMTDNCGDLSDEQDCSANAQCDFEDGLCSWTNLNDYQGEWGIARADGSHNVPYRDHSRNLYGGHFLKADYGWDSMPATLASPVLLPGKPFNLTFYYYVMPNTQTDLKAMSLDLESNVETVLWHKLEFYVFGDWIKEIVFIPAAENNHLVLIKGSPVSNDSWSLVFLDDVFFPVECLANITTSVTPTEGTTPVPCSYLCSTGECVGQEHVCDFKLDCPEDDDEKICGPMEKARAITPYLGHSGQSCHMTLWTWVKGEGQTLVIKLTQDGEEIELSRIEGSGPVWVNVEVPIGQRNAGFQLILEADFNLESIPDDLSLVQDVAVDDISYLNCDKDAPFEDGIECDFEAGFCNWNFEGSEISWLRSDSTGGVAFDGSGPGCDHTTGTGFYVYVSDNTLMPDIPAILHSPPLKGSEESHGCVQFWYHMFGVNPIEMSLEIVDQNSTNNLWIRRGSQGNVWKKAVITDHFHLNNFALQFKALANSPGPGYSHVALDDISFEPANNCPAQPQCDFESGLCGWGNRPESGDLLWTIYSNGNSGKGPSVDHSLGTSMGHYMEASSMGIGSLVKLFESRRDEFCISYWYHFQLR</sequence>
<feature type="domain" description="MAM" evidence="4">
    <location>
        <begin position="2083"/>
        <end position="2250"/>
    </location>
</feature>
<dbReference type="InterPro" id="IPR022041">
    <property type="entry name" value="Methyltransf_FA"/>
</dbReference>
<feature type="disulfide bond" evidence="2">
    <location>
        <begin position="3506"/>
        <end position="3521"/>
    </location>
</feature>
<dbReference type="InterPro" id="IPR000998">
    <property type="entry name" value="MAM_dom"/>
</dbReference>
<feature type="domain" description="MAM" evidence="4">
    <location>
        <begin position="2773"/>
        <end position="2942"/>
    </location>
</feature>
<evidence type="ECO:0000256" key="1">
    <source>
        <dbReference type="ARBA" id="ARBA00023157"/>
    </source>
</evidence>
<feature type="domain" description="MAM" evidence="4">
    <location>
        <begin position="1423"/>
        <end position="1584"/>
    </location>
</feature>
<dbReference type="PROSITE" id="PS50068">
    <property type="entry name" value="LDLRA_2"/>
    <property type="match status" value="3"/>
</dbReference>